<organism evidence="1 2">
    <name type="scientific">Populus trichocarpa</name>
    <name type="common">Western balsam poplar</name>
    <name type="synonym">Populus balsamifera subsp. trichocarpa</name>
    <dbReference type="NCBI Taxonomy" id="3694"/>
    <lineage>
        <taxon>Eukaryota</taxon>
        <taxon>Viridiplantae</taxon>
        <taxon>Streptophyta</taxon>
        <taxon>Embryophyta</taxon>
        <taxon>Tracheophyta</taxon>
        <taxon>Spermatophyta</taxon>
        <taxon>Magnoliopsida</taxon>
        <taxon>eudicotyledons</taxon>
        <taxon>Gunneridae</taxon>
        <taxon>Pentapetalae</taxon>
        <taxon>rosids</taxon>
        <taxon>fabids</taxon>
        <taxon>Malpighiales</taxon>
        <taxon>Salicaceae</taxon>
        <taxon>Saliceae</taxon>
        <taxon>Populus</taxon>
    </lineage>
</organism>
<dbReference type="GO" id="GO:0140359">
    <property type="term" value="F:ABC-type transporter activity"/>
    <property type="evidence" value="ECO:0007669"/>
    <property type="project" value="InterPro"/>
</dbReference>
<evidence type="ECO:0008006" key="3">
    <source>
        <dbReference type="Google" id="ProtNLM"/>
    </source>
</evidence>
<sequence length="160" mass="17828">MKRRLSVAVSLIGDPKVVYMDEPSTGLDPTLSDLSNNECFKLIKFPLGLVVLIPITMLDLVFSAHSMEEAEHLFDRVGFYEVSIADVFHAVKVARARLPVYAWGLSLIPPWKMSSSRSQAQPSNPTRRELAKATIALRQPLCSSINISILPFLEISNFNL</sequence>
<dbReference type="InterPro" id="IPR027417">
    <property type="entry name" value="P-loop_NTPase"/>
</dbReference>
<evidence type="ECO:0000313" key="1">
    <source>
        <dbReference type="EMBL" id="RQO99337.1"/>
    </source>
</evidence>
<dbReference type="PANTHER" id="PTHR19229">
    <property type="entry name" value="ATP-BINDING CASSETTE TRANSPORTER SUBFAMILY A ABCA"/>
    <property type="match status" value="1"/>
</dbReference>
<gene>
    <name evidence="1" type="ORF">POPTR_013G123301</name>
</gene>
<accession>A0A3N7FWF1</accession>
<dbReference type="InParanoid" id="A0A3N7FWF1"/>
<keyword evidence="2" id="KW-1185">Reference proteome</keyword>
<name>A0A3N7FWF1_POPTR</name>
<evidence type="ECO:0000313" key="2">
    <source>
        <dbReference type="Proteomes" id="UP000006729"/>
    </source>
</evidence>
<dbReference type="EMBL" id="CM009302">
    <property type="protein sequence ID" value="RQO99337.1"/>
    <property type="molecule type" value="Genomic_DNA"/>
</dbReference>
<dbReference type="InterPro" id="IPR026082">
    <property type="entry name" value="ABCA"/>
</dbReference>
<proteinExistence type="predicted"/>
<reference evidence="1 2" key="1">
    <citation type="journal article" date="2006" name="Science">
        <title>The genome of black cottonwood, Populus trichocarpa (Torr. &amp; Gray).</title>
        <authorList>
            <person name="Tuskan G.A."/>
            <person name="Difazio S."/>
            <person name="Jansson S."/>
            <person name="Bohlmann J."/>
            <person name="Grigoriev I."/>
            <person name="Hellsten U."/>
            <person name="Putnam N."/>
            <person name="Ralph S."/>
            <person name="Rombauts S."/>
            <person name="Salamov A."/>
            <person name="Schein J."/>
            <person name="Sterck L."/>
            <person name="Aerts A."/>
            <person name="Bhalerao R.R."/>
            <person name="Bhalerao R.P."/>
            <person name="Blaudez D."/>
            <person name="Boerjan W."/>
            <person name="Brun A."/>
            <person name="Brunner A."/>
            <person name="Busov V."/>
            <person name="Campbell M."/>
            <person name="Carlson J."/>
            <person name="Chalot M."/>
            <person name="Chapman J."/>
            <person name="Chen G.L."/>
            <person name="Cooper D."/>
            <person name="Coutinho P.M."/>
            <person name="Couturier J."/>
            <person name="Covert S."/>
            <person name="Cronk Q."/>
            <person name="Cunningham R."/>
            <person name="Davis J."/>
            <person name="Degroeve S."/>
            <person name="Dejardin A."/>
            <person name="Depamphilis C."/>
            <person name="Detter J."/>
            <person name="Dirks B."/>
            <person name="Dubchak I."/>
            <person name="Duplessis S."/>
            <person name="Ehlting J."/>
            <person name="Ellis B."/>
            <person name="Gendler K."/>
            <person name="Goodstein D."/>
            <person name="Gribskov M."/>
            <person name="Grimwood J."/>
            <person name="Groover A."/>
            <person name="Gunter L."/>
            <person name="Hamberger B."/>
            <person name="Heinze B."/>
            <person name="Helariutta Y."/>
            <person name="Henrissat B."/>
            <person name="Holligan D."/>
            <person name="Holt R."/>
            <person name="Huang W."/>
            <person name="Islam-Faridi N."/>
            <person name="Jones S."/>
            <person name="Jones-Rhoades M."/>
            <person name="Jorgensen R."/>
            <person name="Joshi C."/>
            <person name="Kangasjarvi J."/>
            <person name="Karlsson J."/>
            <person name="Kelleher C."/>
            <person name="Kirkpatrick R."/>
            <person name="Kirst M."/>
            <person name="Kohler A."/>
            <person name="Kalluri U."/>
            <person name="Larimer F."/>
            <person name="Leebens-Mack J."/>
            <person name="Leple J.C."/>
            <person name="Locascio P."/>
            <person name="Lou Y."/>
            <person name="Lucas S."/>
            <person name="Martin F."/>
            <person name="Montanini B."/>
            <person name="Napoli C."/>
            <person name="Nelson D.R."/>
            <person name="Nelson C."/>
            <person name="Nieminen K."/>
            <person name="Nilsson O."/>
            <person name="Pereda V."/>
            <person name="Peter G."/>
            <person name="Philippe R."/>
            <person name="Pilate G."/>
            <person name="Poliakov A."/>
            <person name="Razumovskaya J."/>
            <person name="Richardson P."/>
            <person name="Rinaldi C."/>
            <person name="Ritland K."/>
            <person name="Rouze P."/>
            <person name="Ryaboy D."/>
            <person name="Schmutz J."/>
            <person name="Schrader J."/>
            <person name="Segerman B."/>
            <person name="Shin H."/>
            <person name="Siddiqui A."/>
            <person name="Sterky F."/>
            <person name="Terry A."/>
            <person name="Tsai C.J."/>
            <person name="Uberbacher E."/>
            <person name="Unneberg P."/>
            <person name="Vahala J."/>
            <person name="Wall K."/>
            <person name="Wessler S."/>
            <person name="Yang G."/>
            <person name="Yin T."/>
            <person name="Douglas C."/>
            <person name="Marra M."/>
            <person name="Sandberg G."/>
            <person name="Van de Peer Y."/>
            <person name="Rokhsar D."/>
        </authorList>
    </citation>
    <scope>NUCLEOTIDE SEQUENCE [LARGE SCALE GENOMIC DNA]</scope>
    <source>
        <strain evidence="2">cv. Nisqually</strain>
    </source>
</reference>
<dbReference type="GO" id="GO:0016020">
    <property type="term" value="C:membrane"/>
    <property type="evidence" value="ECO:0007669"/>
    <property type="project" value="InterPro"/>
</dbReference>
<dbReference type="Proteomes" id="UP000006729">
    <property type="component" value="Chromosome 13"/>
</dbReference>
<dbReference type="AlphaFoldDB" id="A0A3N7FWF1"/>
<dbReference type="Gene3D" id="3.40.50.300">
    <property type="entry name" value="P-loop containing nucleotide triphosphate hydrolases"/>
    <property type="match status" value="1"/>
</dbReference>
<dbReference type="SUPFAM" id="SSF52540">
    <property type="entry name" value="P-loop containing nucleoside triphosphate hydrolases"/>
    <property type="match status" value="1"/>
</dbReference>
<protein>
    <recommendedName>
        <fullName evidence="3">ABC transporter domain-containing protein</fullName>
    </recommendedName>
</protein>
<dbReference type="PANTHER" id="PTHR19229:SF154">
    <property type="entry name" value="ABC TRANSPORTER A FAMILY MEMBER 3-RELATED"/>
    <property type="match status" value="1"/>
</dbReference>